<evidence type="ECO:0000256" key="4">
    <source>
        <dbReference type="SAM" id="MobiDB-lite"/>
    </source>
</evidence>
<dbReference type="GO" id="GO:0016158">
    <property type="term" value="F:inositol hexakisphosphate 3-phosphatase activity"/>
    <property type="evidence" value="ECO:0007669"/>
    <property type="project" value="UniProtKB-EC"/>
</dbReference>
<reference evidence="5 6" key="1">
    <citation type="submission" date="2015-01" db="EMBL/GenBank/DDBJ databases">
        <title>The Genome Sequence of Fonsecaea pedrosoi CBS 271.37.</title>
        <authorList>
            <consortium name="The Broad Institute Genomics Platform"/>
            <person name="Cuomo C."/>
            <person name="de Hoog S."/>
            <person name="Gorbushina A."/>
            <person name="Stielow B."/>
            <person name="Teixiera M."/>
            <person name="Abouelleil A."/>
            <person name="Chapman S.B."/>
            <person name="Priest M."/>
            <person name="Young S.K."/>
            <person name="Wortman J."/>
            <person name="Nusbaum C."/>
            <person name="Birren B."/>
        </authorList>
    </citation>
    <scope>NUCLEOTIDE SEQUENCE [LARGE SCALE GENOMIC DNA]</scope>
    <source>
        <strain evidence="5 6">CBS 271.37</strain>
    </source>
</reference>
<organism evidence="5 6">
    <name type="scientific">Fonsecaea pedrosoi CBS 271.37</name>
    <dbReference type="NCBI Taxonomy" id="1442368"/>
    <lineage>
        <taxon>Eukaryota</taxon>
        <taxon>Fungi</taxon>
        <taxon>Dikarya</taxon>
        <taxon>Ascomycota</taxon>
        <taxon>Pezizomycotina</taxon>
        <taxon>Eurotiomycetes</taxon>
        <taxon>Chaetothyriomycetidae</taxon>
        <taxon>Chaetothyriales</taxon>
        <taxon>Herpotrichiellaceae</taxon>
        <taxon>Fonsecaea</taxon>
    </lineage>
</organism>
<feature type="region of interest" description="Disordered" evidence="4">
    <location>
        <begin position="392"/>
        <end position="494"/>
    </location>
</feature>
<dbReference type="InterPro" id="IPR033379">
    <property type="entry name" value="Acid_Pase_AS"/>
</dbReference>
<accession>A0A0D2HKS9</accession>
<evidence type="ECO:0000313" key="6">
    <source>
        <dbReference type="Proteomes" id="UP000053029"/>
    </source>
</evidence>
<dbReference type="InterPro" id="IPR000560">
    <property type="entry name" value="His_Pase_clade-2"/>
</dbReference>
<keyword evidence="6" id="KW-1185">Reference proteome</keyword>
<evidence type="ECO:0000256" key="2">
    <source>
        <dbReference type="ARBA" id="ARBA00012632"/>
    </source>
</evidence>
<dbReference type="PANTHER" id="PTHR11567">
    <property type="entry name" value="ACID PHOSPHATASE-RELATED"/>
    <property type="match status" value="1"/>
</dbReference>
<dbReference type="EC" id="3.1.3.8" evidence="2"/>
<dbReference type="AlphaFoldDB" id="A0A0D2HKS9"/>
<dbReference type="InterPro" id="IPR050645">
    <property type="entry name" value="Histidine_acid_phosphatase"/>
</dbReference>
<dbReference type="EMBL" id="KN846969">
    <property type="protein sequence ID" value="KIW85089.1"/>
    <property type="molecule type" value="Genomic_DNA"/>
</dbReference>
<dbReference type="GeneID" id="25299967"/>
<dbReference type="Pfam" id="PF00328">
    <property type="entry name" value="His_Phos_2"/>
    <property type="match status" value="1"/>
</dbReference>
<dbReference type="PANTHER" id="PTHR11567:SF110">
    <property type="entry name" value="2-PHOSPHOXYLOSE PHOSPHATASE 1"/>
    <property type="match status" value="1"/>
</dbReference>
<dbReference type="SUPFAM" id="SSF53254">
    <property type="entry name" value="Phosphoglycerate mutase-like"/>
    <property type="match status" value="1"/>
</dbReference>
<gene>
    <name evidence="5" type="ORF">Z517_00477</name>
</gene>
<feature type="compositionally biased region" description="Low complexity" evidence="4">
    <location>
        <begin position="449"/>
        <end position="474"/>
    </location>
</feature>
<dbReference type="PROSITE" id="PS00616">
    <property type="entry name" value="HIS_ACID_PHOSPHAT_1"/>
    <property type="match status" value="1"/>
</dbReference>
<dbReference type="STRING" id="1442368.A0A0D2HKS9"/>
<dbReference type="VEuPathDB" id="FungiDB:Z517_00477"/>
<dbReference type="RefSeq" id="XP_013288897.1">
    <property type="nucleotide sequence ID" value="XM_013433443.1"/>
</dbReference>
<dbReference type="OrthoDB" id="10257284at2759"/>
<feature type="compositionally biased region" description="Polar residues" evidence="4">
    <location>
        <begin position="435"/>
        <end position="448"/>
    </location>
</feature>
<sequence>MTSIQFRPPYTQDELDKLYPKDLELRLVQVLLRHGERAPVSARFGNAGLPAYWPYCNAAQRLRSVAMTPQDVSQWNSLQWRRRLERFGEDDGPVIAAGPKGQVDGVCQLGELTDAGRQSTYTLGTRLRTLYVDQLRFMPSLIANADLIYLRSTPLPRALESVQQTFWGMYPLTSRTAAFPPPTIVTRTPADETLFPNDGNCRRFAQLSRAFAQRTADRWNDSDDMKYLTKLMGKWMPENSDKKIAVDSHPRLSGIMDTINSTLAHGPETRLPKEFYDTRAREIIDRIGVEEWFSGYNENREYRMLGIGGLIGDIVERMTSKIEGAGLSINEIGGENGQLGMGRGGETGIRFALSGCHDTTLAGVLTSLGAFGGEKWPPYTSHIAFELFREKDPGDEAKGHSPDADFLTPTTPASTEPKSEAPTPGFFASFLGLRSPTSNGSFTGSRDASSTSLASSSSSPLSTPSLSRSSTLSPSVPPKDLIARTPHAELSESQKRRLDGYYVRIRYNDRVMKIPACAQPGNNYRGDESLCTFEAFKRVADGYVPKNWKVQCGQNIVDGGSKGGLVSAPGLDQPAQLAGQIEQGS</sequence>
<feature type="compositionally biased region" description="Basic and acidic residues" evidence="4">
    <location>
        <begin position="392"/>
        <end position="403"/>
    </location>
</feature>
<name>A0A0D2HKS9_9EURO</name>
<keyword evidence="3" id="KW-0378">Hydrolase</keyword>
<protein>
    <recommendedName>
        <fullName evidence="2">3-phytase</fullName>
        <ecNumber evidence="2">3.1.3.8</ecNumber>
    </recommendedName>
</protein>
<dbReference type="InterPro" id="IPR029033">
    <property type="entry name" value="His_PPase_superfam"/>
</dbReference>
<dbReference type="CDD" id="cd07061">
    <property type="entry name" value="HP_HAP_like"/>
    <property type="match status" value="1"/>
</dbReference>
<evidence type="ECO:0000256" key="1">
    <source>
        <dbReference type="ARBA" id="ARBA00005375"/>
    </source>
</evidence>
<evidence type="ECO:0000256" key="3">
    <source>
        <dbReference type="ARBA" id="ARBA00022801"/>
    </source>
</evidence>
<dbReference type="Proteomes" id="UP000053029">
    <property type="component" value="Unassembled WGS sequence"/>
</dbReference>
<proteinExistence type="inferred from homology"/>
<dbReference type="HOGENOM" id="CLU_030431_3_1_1"/>
<comment type="similarity">
    <text evidence="1">Belongs to the histidine acid phosphatase family.</text>
</comment>
<dbReference type="Gene3D" id="3.40.50.1240">
    <property type="entry name" value="Phosphoglycerate mutase-like"/>
    <property type="match status" value="1"/>
</dbReference>
<evidence type="ECO:0000313" key="5">
    <source>
        <dbReference type="EMBL" id="KIW85089.1"/>
    </source>
</evidence>